<dbReference type="GO" id="GO:0016702">
    <property type="term" value="F:oxidoreductase activity, acting on single donors with incorporation of molecular oxygen, incorporation of two atoms of oxygen"/>
    <property type="evidence" value="ECO:0007669"/>
    <property type="project" value="UniProtKB-ARBA"/>
</dbReference>
<keyword evidence="3" id="KW-1185">Reference proteome</keyword>
<dbReference type="RefSeq" id="WP_169098146.1">
    <property type="nucleotide sequence ID" value="NZ_JABBVZ010000017.1"/>
</dbReference>
<feature type="domain" description="Extradiol ring-cleavage dioxygenase class III enzyme subunit B" evidence="1">
    <location>
        <begin position="6"/>
        <end position="263"/>
    </location>
</feature>
<gene>
    <name evidence="2" type="ORF">HIJ39_07130</name>
</gene>
<dbReference type="InterPro" id="IPR004183">
    <property type="entry name" value="Xdiol_dOase_suB"/>
</dbReference>
<sequence length="272" mass="29621">MALVACALMPHGSQAVPEIRDPDFPRFQTVTEGLQQAARILGENPARTAVILTPHGIRAENMMTISDSETVRGVLDETDTPLVEVFSVNRPLARSILQEAEGHGFPMAALSAGASNGPHCQLPLDWGAQVPLHFLSGAVADLNTVVMTPSRMWPLGRLFAFGQMLGTVLERHPDPVWLIASADMAHAHNAEGPYGFHPAAAAFDTWFQDVVMRQDWAELVAVDMSWVQDAKPDALWQMVILAGALGHRFQARHLGYDCPTYFGMMSAAFSPL</sequence>
<dbReference type="GO" id="GO:0008198">
    <property type="term" value="F:ferrous iron binding"/>
    <property type="evidence" value="ECO:0007669"/>
    <property type="project" value="InterPro"/>
</dbReference>
<comment type="caution">
    <text evidence="2">The sequence shown here is derived from an EMBL/GenBank/DDBJ whole genome shotgun (WGS) entry which is preliminary data.</text>
</comment>
<evidence type="ECO:0000313" key="3">
    <source>
        <dbReference type="Proteomes" id="UP000533476"/>
    </source>
</evidence>
<dbReference type="Proteomes" id="UP000533476">
    <property type="component" value="Unassembled WGS sequence"/>
</dbReference>
<evidence type="ECO:0000259" key="1">
    <source>
        <dbReference type="Pfam" id="PF02900"/>
    </source>
</evidence>
<evidence type="ECO:0000313" key="2">
    <source>
        <dbReference type="EMBL" id="NMP22122.1"/>
    </source>
</evidence>
<dbReference type="Gene3D" id="3.40.830.10">
    <property type="entry name" value="LigB-like"/>
    <property type="match status" value="1"/>
</dbReference>
<protein>
    <recommendedName>
        <fullName evidence="1">Extradiol ring-cleavage dioxygenase class III enzyme subunit B domain-containing protein</fullName>
    </recommendedName>
</protein>
<dbReference type="Pfam" id="PF02900">
    <property type="entry name" value="LigB"/>
    <property type="match status" value="1"/>
</dbReference>
<dbReference type="EMBL" id="JABBVZ010000017">
    <property type="protein sequence ID" value="NMP22122.1"/>
    <property type="molecule type" value="Genomic_DNA"/>
</dbReference>
<reference evidence="2 3" key="1">
    <citation type="submission" date="2020-04" db="EMBL/GenBank/DDBJ databases">
        <authorList>
            <person name="Zhang R."/>
            <person name="Schippers A."/>
        </authorList>
    </citation>
    <scope>NUCLEOTIDE SEQUENCE [LARGE SCALE GENOMIC DNA]</scope>
    <source>
        <strain evidence="2 3">DSM 109850</strain>
    </source>
</reference>
<proteinExistence type="predicted"/>
<name>A0A7Y0L2J4_9FIRM</name>
<dbReference type="AlphaFoldDB" id="A0A7Y0L2J4"/>
<accession>A0A7Y0L2J4</accession>
<organism evidence="2 3">
    <name type="scientific">Sulfobacillus harzensis</name>
    <dbReference type="NCBI Taxonomy" id="2729629"/>
    <lineage>
        <taxon>Bacteria</taxon>
        <taxon>Bacillati</taxon>
        <taxon>Bacillota</taxon>
        <taxon>Clostridia</taxon>
        <taxon>Eubacteriales</taxon>
        <taxon>Clostridiales Family XVII. Incertae Sedis</taxon>
        <taxon>Sulfobacillus</taxon>
    </lineage>
</organism>
<dbReference type="SUPFAM" id="SSF53213">
    <property type="entry name" value="LigB-like"/>
    <property type="match status" value="1"/>
</dbReference>